<evidence type="ECO:0000313" key="2">
    <source>
        <dbReference type="EMBL" id="SAM03877.1"/>
    </source>
</evidence>
<protein>
    <submittedName>
        <fullName evidence="2">Uncharacterized protein</fullName>
    </submittedName>
</protein>
<organism evidence="2">
    <name type="scientific">Absidia glauca</name>
    <name type="common">Pin mould</name>
    <dbReference type="NCBI Taxonomy" id="4829"/>
    <lineage>
        <taxon>Eukaryota</taxon>
        <taxon>Fungi</taxon>
        <taxon>Fungi incertae sedis</taxon>
        <taxon>Mucoromycota</taxon>
        <taxon>Mucoromycotina</taxon>
        <taxon>Mucoromycetes</taxon>
        <taxon>Mucorales</taxon>
        <taxon>Cunninghamellaceae</taxon>
        <taxon>Absidia</taxon>
    </lineage>
</organism>
<feature type="region of interest" description="Disordered" evidence="1">
    <location>
        <begin position="106"/>
        <end position="200"/>
    </location>
</feature>
<proteinExistence type="predicted"/>
<keyword evidence="3" id="KW-1185">Reference proteome</keyword>
<dbReference type="OMA" id="WHTRTAH"/>
<reference evidence="2" key="1">
    <citation type="submission" date="2016-04" db="EMBL/GenBank/DDBJ databases">
        <authorList>
            <person name="Evans L.H."/>
            <person name="Alamgir A."/>
            <person name="Owens N."/>
            <person name="Weber N.D."/>
            <person name="Virtaneva K."/>
            <person name="Barbian K."/>
            <person name="Babar A."/>
            <person name="Rosenke K."/>
        </authorList>
    </citation>
    <scope>NUCLEOTIDE SEQUENCE [LARGE SCALE GENOMIC DNA]</scope>
    <source>
        <strain evidence="2">CBS 101.48</strain>
    </source>
</reference>
<dbReference type="Proteomes" id="UP000078561">
    <property type="component" value="Unassembled WGS sequence"/>
</dbReference>
<dbReference type="EMBL" id="LT554307">
    <property type="protein sequence ID" value="SAM03877.1"/>
    <property type="molecule type" value="Genomic_DNA"/>
</dbReference>
<evidence type="ECO:0000313" key="3">
    <source>
        <dbReference type="Proteomes" id="UP000078561"/>
    </source>
</evidence>
<accession>A0A168Q8F0</accession>
<sequence length="200" mass="21826">MLYDKSNHDLFCNSAVSNINRSQEQGRPSHKWHTRTAHAPSVTTTVLLQAQASMIQMISKIKTQKKGLLASLVQVPVRWGLLLGLYVVDGVASALRLDQDSRICSHQRSVGGDSIASDEKRRQSVGSTDDSRAPSPQQRRPQGSARLRNKKDRPLSTSSSSSSKSSSRSSSVSNNHQPSVRRVTARRDLTAASGNHTSLV</sequence>
<gene>
    <name evidence="2" type="primary">ABSGL_09733.1 scaffold 11617</name>
</gene>
<feature type="compositionally biased region" description="Low complexity" evidence="1">
    <location>
        <begin position="156"/>
        <end position="173"/>
    </location>
</feature>
<dbReference type="AlphaFoldDB" id="A0A168Q8F0"/>
<dbReference type="InParanoid" id="A0A168Q8F0"/>
<evidence type="ECO:0000256" key="1">
    <source>
        <dbReference type="SAM" id="MobiDB-lite"/>
    </source>
</evidence>
<dbReference type="OrthoDB" id="2284518at2759"/>
<feature type="compositionally biased region" description="Polar residues" evidence="1">
    <location>
        <begin position="124"/>
        <end position="141"/>
    </location>
</feature>
<name>A0A168Q8F0_ABSGL</name>